<evidence type="ECO:0000313" key="2">
    <source>
        <dbReference type="Proteomes" id="UP001056778"/>
    </source>
</evidence>
<name>A0ACB9TZA1_HOLOL</name>
<dbReference type="EMBL" id="CM043015">
    <property type="protein sequence ID" value="KAI4472063.1"/>
    <property type="molecule type" value="Genomic_DNA"/>
</dbReference>
<dbReference type="Proteomes" id="UP001056778">
    <property type="component" value="Chromosome 1"/>
</dbReference>
<keyword evidence="2" id="KW-1185">Reference proteome</keyword>
<comment type="caution">
    <text evidence="1">The sequence shown here is derived from an EMBL/GenBank/DDBJ whole genome shotgun (WGS) entry which is preliminary data.</text>
</comment>
<proteinExistence type="predicted"/>
<protein>
    <submittedName>
        <fullName evidence="1">Uncharacterized protein</fullName>
    </submittedName>
</protein>
<reference evidence="1" key="1">
    <citation type="submission" date="2022-04" db="EMBL/GenBank/DDBJ databases">
        <title>Chromosome-scale genome assembly of Holotrichia oblita Faldermann.</title>
        <authorList>
            <person name="Rongchong L."/>
        </authorList>
    </citation>
    <scope>NUCLEOTIDE SEQUENCE</scope>
    <source>
        <strain evidence="1">81SQS9</strain>
    </source>
</reference>
<gene>
    <name evidence="1" type="ORF">MML48_1g08606</name>
</gene>
<evidence type="ECO:0000313" key="1">
    <source>
        <dbReference type="EMBL" id="KAI4472063.1"/>
    </source>
</evidence>
<accession>A0ACB9TZA1</accession>
<organism evidence="1 2">
    <name type="scientific">Holotrichia oblita</name>
    <name type="common">Chafer beetle</name>
    <dbReference type="NCBI Taxonomy" id="644536"/>
    <lineage>
        <taxon>Eukaryota</taxon>
        <taxon>Metazoa</taxon>
        <taxon>Ecdysozoa</taxon>
        <taxon>Arthropoda</taxon>
        <taxon>Hexapoda</taxon>
        <taxon>Insecta</taxon>
        <taxon>Pterygota</taxon>
        <taxon>Neoptera</taxon>
        <taxon>Endopterygota</taxon>
        <taxon>Coleoptera</taxon>
        <taxon>Polyphaga</taxon>
        <taxon>Scarabaeiformia</taxon>
        <taxon>Scarabaeidae</taxon>
        <taxon>Melolonthinae</taxon>
        <taxon>Holotrichia</taxon>
    </lineage>
</organism>
<sequence>MKKELMDNAHAAAIVFTQEHGWMDKDVFVKWLQHLVKDVKPSEQEKILLMLDDHMSHKNLEAQEFAKANGIILFCFPPHCTHRVQPLDVALFGSLTTYHNQELLKWLKSHPGRTITHYRVAELFKNAYQNAATISNAEKGFLSTGIYPFNPDIFPDWMFAPAEIPSVSSYYIPITNLSPIPKASTGERQKSARTRGKAGVLNSTPEIAALKEKVLQKDEAQRRKSVRKIKKRLEVIKEDRENRDKEEEEEEELMIETDEEDDAASIFCNDLFSRSTKNDWWLRCQACQKWAHCECTGLPRYAKTFVCDLCV</sequence>